<dbReference type="PANTHER" id="PTHR43261:SF1">
    <property type="entry name" value="RIBOSOME-RELEASING FACTOR 2, MITOCHONDRIAL"/>
    <property type="match status" value="1"/>
</dbReference>
<sequence length="232" mass="24193">MILSDSNRLTVHHPTLDSLGNAMSPETPSLPQTLQLPAILAALQNGALAALARGPRHTYPLHSTQINITLDPATDIFPTTTTAALSSAARLAVQAALKAASTEGDTVLMEPVMHVTISTDENSLGSVVHDISSARGGQVVSLGGDDDSDSRSSPPLGNRALAIDPKRIYAPPDPFAGSAGEADVAADVNGQRQVTARVPLKEMVGYLKHLRALTGGRGTFVMSVDRFELMGA</sequence>
<evidence type="ECO:0000259" key="5">
    <source>
        <dbReference type="SMART" id="SM00838"/>
    </source>
</evidence>
<keyword evidence="2" id="KW-0648">Protein biosynthesis</keyword>
<dbReference type="GO" id="GO:0032543">
    <property type="term" value="P:mitochondrial translation"/>
    <property type="evidence" value="ECO:0007669"/>
    <property type="project" value="TreeGrafter"/>
</dbReference>
<dbReference type="Gene3D" id="3.30.70.240">
    <property type="match status" value="1"/>
</dbReference>
<dbReference type="SMART" id="SM00838">
    <property type="entry name" value="EFG_C"/>
    <property type="match status" value="1"/>
</dbReference>
<evidence type="ECO:0000256" key="4">
    <source>
        <dbReference type="SAM" id="MobiDB-lite"/>
    </source>
</evidence>
<dbReference type="Proteomes" id="UP000308768">
    <property type="component" value="Unassembled WGS sequence"/>
</dbReference>
<proteinExistence type="predicted"/>
<evidence type="ECO:0000313" key="6">
    <source>
        <dbReference type="EMBL" id="TKA55487.1"/>
    </source>
</evidence>
<feature type="domain" description="Elongation factor EFG" evidence="5">
    <location>
        <begin position="107"/>
        <end position="232"/>
    </location>
</feature>
<evidence type="ECO:0000256" key="3">
    <source>
        <dbReference type="ARBA" id="ARBA00023134"/>
    </source>
</evidence>
<evidence type="ECO:0000313" key="7">
    <source>
        <dbReference type="Proteomes" id="UP000308768"/>
    </source>
</evidence>
<keyword evidence="3" id="KW-0342">GTP-binding</keyword>
<dbReference type="GO" id="GO:0032790">
    <property type="term" value="P:ribosome disassembly"/>
    <property type="evidence" value="ECO:0007669"/>
    <property type="project" value="TreeGrafter"/>
</dbReference>
<dbReference type="InterPro" id="IPR035647">
    <property type="entry name" value="EFG_III/V"/>
</dbReference>
<dbReference type="InterPro" id="IPR000640">
    <property type="entry name" value="EFG_V-like"/>
</dbReference>
<name>A0A4U0W0D1_9PEZI</name>
<dbReference type="AlphaFoldDB" id="A0A4U0W0D1"/>
<comment type="caution">
    <text evidence="6">The sequence shown here is derived from an EMBL/GenBank/DDBJ whole genome shotgun (WGS) entry which is preliminary data.</text>
</comment>
<dbReference type="PANTHER" id="PTHR43261">
    <property type="entry name" value="TRANSLATION ELONGATION FACTOR G-RELATED"/>
    <property type="match status" value="1"/>
</dbReference>
<dbReference type="Pfam" id="PF00679">
    <property type="entry name" value="EFG_C"/>
    <property type="match status" value="1"/>
</dbReference>
<dbReference type="SUPFAM" id="SSF54980">
    <property type="entry name" value="EF-G C-terminal domain-like"/>
    <property type="match status" value="1"/>
</dbReference>
<protein>
    <recommendedName>
        <fullName evidence="5">Elongation factor EFG domain-containing protein</fullName>
    </recommendedName>
</protein>
<dbReference type="GO" id="GO:0005739">
    <property type="term" value="C:mitochondrion"/>
    <property type="evidence" value="ECO:0007669"/>
    <property type="project" value="TreeGrafter"/>
</dbReference>
<feature type="region of interest" description="Disordered" evidence="4">
    <location>
        <begin position="138"/>
        <end position="158"/>
    </location>
</feature>
<dbReference type="CDD" id="cd03713">
    <property type="entry name" value="EFG_mtEFG_C"/>
    <property type="match status" value="1"/>
</dbReference>
<dbReference type="EMBL" id="NAJN01002239">
    <property type="protein sequence ID" value="TKA55487.1"/>
    <property type="molecule type" value="Genomic_DNA"/>
</dbReference>
<organism evidence="6 7">
    <name type="scientific">Cryomyces minteri</name>
    <dbReference type="NCBI Taxonomy" id="331657"/>
    <lineage>
        <taxon>Eukaryota</taxon>
        <taxon>Fungi</taxon>
        <taxon>Dikarya</taxon>
        <taxon>Ascomycota</taxon>
        <taxon>Pezizomycotina</taxon>
        <taxon>Dothideomycetes</taxon>
        <taxon>Dothideomycetes incertae sedis</taxon>
        <taxon>Cryomyces</taxon>
    </lineage>
</organism>
<evidence type="ECO:0000256" key="2">
    <source>
        <dbReference type="ARBA" id="ARBA00022917"/>
    </source>
</evidence>
<evidence type="ECO:0000256" key="1">
    <source>
        <dbReference type="ARBA" id="ARBA00022741"/>
    </source>
</evidence>
<dbReference type="GO" id="GO:0005525">
    <property type="term" value="F:GTP binding"/>
    <property type="evidence" value="ECO:0007669"/>
    <property type="project" value="UniProtKB-KW"/>
</dbReference>
<keyword evidence="1" id="KW-0547">Nucleotide-binding</keyword>
<gene>
    <name evidence="6" type="ORF">B0A49_11456</name>
</gene>
<accession>A0A4U0W0D1</accession>
<dbReference type="GO" id="GO:0003924">
    <property type="term" value="F:GTPase activity"/>
    <property type="evidence" value="ECO:0007669"/>
    <property type="project" value="TreeGrafter"/>
</dbReference>
<reference evidence="6 7" key="1">
    <citation type="submission" date="2017-03" db="EMBL/GenBank/DDBJ databases">
        <title>Genomes of endolithic fungi from Antarctica.</title>
        <authorList>
            <person name="Coleine C."/>
            <person name="Masonjones S."/>
            <person name="Stajich J.E."/>
        </authorList>
    </citation>
    <scope>NUCLEOTIDE SEQUENCE [LARGE SCALE GENOMIC DNA]</scope>
    <source>
        <strain evidence="6 7">CCFEE 5187</strain>
    </source>
</reference>
<dbReference type="OrthoDB" id="198619at2759"/>
<keyword evidence="7" id="KW-1185">Reference proteome</keyword>
<dbReference type="STRING" id="331657.A0A4U0W0D1"/>
<dbReference type="InterPro" id="IPR035649">
    <property type="entry name" value="EFG_V"/>
</dbReference>